<feature type="region of interest" description="Disordered" evidence="1">
    <location>
        <begin position="242"/>
        <end position="278"/>
    </location>
</feature>
<keyword evidence="4" id="KW-1185">Reference proteome</keyword>
<evidence type="ECO:0000313" key="4">
    <source>
        <dbReference type="Proteomes" id="UP000254425"/>
    </source>
</evidence>
<dbReference type="InterPro" id="IPR016181">
    <property type="entry name" value="Acyl_CoA_acyltransferase"/>
</dbReference>
<feature type="domain" description="N-acetyltransferase" evidence="2">
    <location>
        <begin position="117"/>
        <end position="250"/>
    </location>
</feature>
<reference evidence="3 4" key="1">
    <citation type="submission" date="2018-07" db="EMBL/GenBank/DDBJ databases">
        <title>Draft genome of the type strain Streptomyces armeniacus ATCC 15676.</title>
        <authorList>
            <person name="Labana P."/>
            <person name="Gosse J.T."/>
            <person name="Boddy C.N."/>
        </authorList>
    </citation>
    <scope>NUCLEOTIDE SEQUENCE [LARGE SCALE GENOMIC DNA]</scope>
    <source>
        <strain evidence="3 4">ATCC 15676</strain>
    </source>
</reference>
<dbReference type="EMBL" id="CP031320">
    <property type="protein sequence ID" value="AXK36118.1"/>
    <property type="molecule type" value="Genomic_DNA"/>
</dbReference>
<dbReference type="Proteomes" id="UP000254425">
    <property type="component" value="Chromosome"/>
</dbReference>
<proteinExistence type="predicted"/>
<dbReference type="Pfam" id="PF12746">
    <property type="entry name" value="GNAT_acetyltran"/>
    <property type="match status" value="1"/>
</dbReference>
<evidence type="ECO:0000259" key="2">
    <source>
        <dbReference type="PROSITE" id="PS51186"/>
    </source>
</evidence>
<organism evidence="3 4">
    <name type="scientific">Streptomyces armeniacus</name>
    <dbReference type="NCBI Taxonomy" id="83291"/>
    <lineage>
        <taxon>Bacteria</taxon>
        <taxon>Bacillati</taxon>
        <taxon>Actinomycetota</taxon>
        <taxon>Actinomycetes</taxon>
        <taxon>Kitasatosporales</taxon>
        <taxon>Streptomycetaceae</taxon>
        <taxon>Streptomyces</taxon>
    </lineage>
</organism>
<dbReference type="PROSITE" id="PS51186">
    <property type="entry name" value="GNAT"/>
    <property type="match status" value="1"/>
</dbReference>
<dbReference type="SUPFAM" id="SSF55729">
    <property type="entry name" value="Acyl-CoA N-acyltransferases (Nat)"/>
    <property type="match status" value="1"/>
</dbReference>
<dbReference type="CDD" id="cd04301">
    <property type="entry name" value="NAT_SF"/>
    <property type="match status" value="1"/>
</dbReference>
<dbReference type="GO" id="GO:0016747">
    <property type="term" value="F:acyltransferase activity, transferring groups other than amino-acyl groups"/>
    <property type="evidence" value="ECO:0007669"/>
    <property type="project" value="InterPro"/>
</dbReference>
<dbReference type="KEGG" id="sarm:DVA86_29530"/>
<dbReference type="Gene3D" id="3.40.630.30">
    <property type="match status" value="1"/>
</dbReference>
<protein>
    <submittedName>
        <fullName evidence="3">GNAT family N-acetyltransferase</fullName>
    </submittedName>
</protein>
<dbReference type="RefSeq" id="WP_208882836.1">
    <property type="nucleotide sequence ID" value="NZ_CP031320.1"/>
</dbReference>
<keyword evidence="3" id="KW-0808">Transferase</keyword>
<gene>
    <name evidence="3" type="ORF">DVA86_29530</name>
</gene>
<dbReference type="InterPro" id="IPR000182">
    <property type="entry name" value="GNAT_dom"/>
</dbReference>
<name>A0A345XWV2_9ACTN</name>
<evidence type="ECO:0000256" key="1">
    <source>
        <dbReference type="SAM" id="MobiDB-lite"/>
    </source>
</evidence>
<sequence>MNDDPLMTRARGLWEQLAAVPVSFPPDGGAVFAASPDSRLCPPGWAGVVRLGDAALVTAPDEAQARTLRRALGDARAEALVRPDELRARVPVPVTDVLGPATLAYLAGHGFRPAEGGGSVARTQPGAAVLRALTEAAGPEDADESALDEIDSPAFVLREGGAVVAAAGYRTWPASTAHLCVLTDPRRRGRGLARQVASAATAHALDAGLLPQWRARPEPSRRVAAALGFRELGGQLSIRLGTEQDAAPAPTEGRNTRPPPSRPRTAGAWSSRRAGWCG</sequence>
<evidence type="ECO:0000313" key="3">
    <source>
        <dbReference type="EMBL" id="AXK36118.1"/>
    </source>
</evidence>
<dbReference type="AlphaFoldDB" id="A0A345XWV2"/>
<accession>A0A345XWV2</accession>
<dbReference type="InterPro" id="IPR027365">
    <property type="entry name" value="GNAT_acetyltra_YdfB-like"/>
</dbReference>